<dbReference type="KEGG" id="vg:37618404"/>
<feature type="transmembrane region" description="Helical" evidence="1">
    <location>
        <begin position="154"/>
        <end position="170"/>
    </location>
</feature>
<feature type="transmembrane region" description="Helical" evidence="1">
    <location>
        <begin position="91"/>
        <end position="110"/>
    </location>
</feature>
<keyword evidence="3" id="KW-1185">Reference proteome</keyword>
<feature type="transmembrane region" description="Helical" evidence="1">
    <location>
        <begin position="12"/>
        <end position="31"/>
    </location>
</feature>
<keyword evidence="1" id="KW-0472">Membrane</keyword>
<dbReference type="EMBL" id="KX008963">
    <property type="protein sequence ID" value="AOM63354.1"/>
    <property type="molecule type" value="Genomic_DNA"/>
</dbReference>
<dbReference type="GeneID" id="37618404"/>
<organismHost>
    <name type="scientific">Heterosigma akashiwo</name>
    <name type="common">Chromophytic alga</name>
    <name type="synonym">Heterosigma carterae</name>
    <dbReference type="NCBI Taxonomy" id="2829"/>
</organismHost>
<evidence type="ECO:0000313" key="2">
    <source>
        <dbReference type="EMBL" id="AOM63354.1"/>
    </source>
</evidence>
<dbReference type="RefSeq" id="YP_009507420.1">
    <property type="nucleotide sequence ID" value="NC_038553.1"/>
</dbReference>
<sequence length="396" mass="43572">MELPKDMGGFLAIIYGFFALVWTILIILELVGIKNIKMYTNTNRTNRIISYNIVSMVEFFIWGSMLIYNYFGIGAGETLNSVIGDGINSKMLSFMFFIISLVFLITELVIVKDNCSLYKFGLSEASIRSVMTLISFIVVLKANKDNVEKRDRNMVFISLVLSILHFAIILKTGKEECVQKTETTEETAETEEGFLGNLFGINNKRKKSTFANSNCGLEPATSDIAAYNSWKKCVEQQSNFGNVGKKSTFSSGVDCSQTPDSSDQIAYRQWEKQCSNFNNVGASIEKYHNWKKRVENKGGRVEGFGQQVDPVCLDGSGALASGSCLSGMLPISRSNLHQVKIQAPVGEVDISEQIATESSLFPKVSSGVEKAGYDIRGTPDVALSTAPVTLSTQAVI</sequence>
<organism evidence="2 3">
    <name type="scientific">Heterosigma akashiwo virus 01</name>
    <name type="common">HaV01</name>
    <dbReference type="NCBI Taxonomy" id="97195"/>
    <lineage>
        <taxon>Viruses</taxon>
        <taxon>Varidnaviria</taxon>
        <taxon>Bamfordvirae</taxon>
        <taxon>Nucleocytoviricota</taxon>
        <taxon>Megaviricetes</taxon>
        <taxon>Algavirales</taxon>
        <taxon>Phycodnaviridae</taxon>
        <taxon>Raphidovirus</taxon>
        <taxon>Raphidovirus japonicum</taxon>
    </lineage>
</organism>
<name>A0A1C9C4Z5_HAV01</name>
<evidence type="ECO:0000256" key="1">
    <source>
        <dbReference type="SAM" id="Phobius"/>
    </source>
</evidence>
<keyword evidence="1" id="KW-1133">Transmembrane helix</keyword>
<gene>
    <name evidence="2" type="primary">HaV53_ORF23</name>
</gene>
<reference evidence="2 3" key="1">
    <citation type="submission" date="2016-03" db="EMBL/GenBank/DDBJ databases">
        <title>Genome sequences of a Phycodnavirus, Heterosigma akashiwo virus strain 53.</title>
        <authorList>
            <person name="Ueki S."/>
            <person name="Ogura Y."/>
            <person name="Hayashi T."/>
        </authorList>
    </citation>
    <scope>NUCLEOTIDE SEQUENCE [LARGE SCALE GENOMIC DNA]</scope>
    <source>
        <strain evidence="2">HaV53</strain>
    </source>
</reference>
<accession>A0A1C9C4Z5</accession>
<protein>
    <submittedName>
        <fullName evidence="2">Uncharacterized protein</fullName>
    </submittedName>
</protein>
<evidence type="ECO:0000313" key="3">
    <source>
        <dbReference type="Proteomes" id="UP000232488"/>
    </source>
</evidence>
<dbReference type="Proteomes" id="UP000232488">
    <property type="component" value="Segment"/>
</dbReference>
<proteinExistence type="predicted"/>
<keyword evidence="1" id="KW-0812">Transmembrane</keyword>
<feature type="transmembrane region" description="Helical" evidence="1">
    <location>
        <begin position="51"/>
        <end position="71"/>
    </location>
</feature>